<dbReference type="Proteomes" id="UP000189670">
    <property type="component" value="Unassembled WGS sequence"/>
</dbReference>
<evidence type="ECO:0000313" key="1">
    <source>
        <dbReference type="EMBL" id="ETR68694.1"/>
    </source>
</evidence>
<evidence type="ECO:0000313" key="2">
    <source>
        <dbReference type="Proteomes" id="UP000189670"/>
    </source>
</evidence>
<proteinExistence type="predicted"/>
<dbReference type="AlphaFoldDB" id="A0A1V1P1M2"/>
<sequence>MANFVPNALYIVEKYGAKLKDIILCSGNEYKGPTEIQTQSGNYKPDIIDLTNRDGKQRLEEIKHAVDEGDTSSLLELIFIPLYGKPNDPLRSDIIVELFEFEIKLVNQGILSKRMAAATMIMANKILSKDLLSKYWEELQMYDAFEIAVEKGIEKGRTDQSRKLLIDLLSETIGFVPPSIMDSVNKISRSDVLDGLFKQAIKCRSVDQFQKSLQIATA</sequence>
<reference evidence="2" key="1">
    <citation type="submission" date="2012-11" db="EMBL/GenBank/DDBJ databases">
        <authorList>
            <person name="Lucero-Rivera Y.E."/>
            <person name="Tovar-Ramirez D."/>
        </authorList>
    </citation>
    <scope>NUCLEOTIDE SEQUENCE [LARGE SCALE GENOMIC DNA]</scope>
    <source>
        <strain evidence="2">Araruama</strain>
    </source>
</reference>
<protein>
    <submittedName>
        <fullName evidence="1">Uncharacterized protein</fullName>
    </submittedName>
</protein>
<name>A0A1V1P1M2_9BACT</name>
<gene>
    <name evidence="1" type="ORF">OMM_04411</name>
</gene>
<dbReference type="EMBL" id="ATBP01000860">
    <property type="protein sequence ID" value="ETR68694.1"/>
    <property type="molecule type" value="Genomic_DNA"/>
</dbReference>
<organism evidence="1 2">
    <name type="scientific">Candidatus Magnetoglobus multicellularis str. Araruama</name>
    <dbReference type="NCBI Taxonomy" id="890399"/>
    <lineage>
        <taxon>Bacteria</taxon>
        <taxon>Pseudomonadati</taxon>
        <taxon>Thermodesulfobacteriota</taxon>
        <taxon>Desulfobacteria</taxon>
        <taxon>Desulfobacterales</taxon>
        <taxon>Desulfobacteraceae</taxon>
        <taxon>Candidatus Magnetoglobus</taxon>
    </lineage>
</organism>
<accession>A0A1V1P1M2</accession>
<comment type="caution">
    <text evidence="1">The sequence shown here is derived from an EMBL/GenBank/DDBJ whole genome shotgun (WGS) entry which is preliminary data.</text>
</comment>